<gene>
    <name evidence="1" type="ORF">BV22DRAFT_1034559</name>
</gene>
<evidence type="ECO:0000313" key="1">
    <source>
        <dbReference type="EMBL" id="KAH7924953.1"/>
    </source>
</evidence>
<dbReference type="EMBL" id="MU266412">
    <property type="protein sequence ID" value="KAH7924953.1"/>
    <property type="molecule type" value="Genomic_DNA"/>
</dbReference>
<reference evidence="1" key="1">
    <citation type="journal article" date="2021" name="New Phytol.">
        <title>Evolutionary innovations through gain and loss of genes in the ectomycorrhizal Boletales.</title>
        <authorList>
            <person name="Wu G."/>
            <person name="Miyauchi S."/>
            <person name="Morin E."/>
            <person name="Kuo A."/>
            <person name="Drula E."/>
            <person name="Varga T."/>
            <person name="Kohler A."/>
            <person name="Feng B."/>
            <person name="Cao Y."/>
            <person name="Lipzen A."/>
            <person name="Daum C."/>
            <person name="Hundley H."/>
            <person name="Pangilinan J."/>
            <person name="Johnson J."/>
            <person name="Barry K."/>
            <person name="LaButti K."/>
            <person name="Ng V."/>
            <person name="Ahrendt S."/>
            <person name="Min B."/>
            <person name="Choi I.G."/>
            <person name="Park H."/>
            <person name="Plett J.M."/>
            <person name="Magnuson J."/>
            <person name="Spatafora J.W."/>
            <person name="Nagy L.G."/>
            <person name="Henrissat B."/>
            <person name="Grigoriev I.V."/>
            <person name="Yang Z.L."/>
            <person name="Xu J."/>
            <person name="Martin F.M."/>
        </authorList>
    </citation>
    <scope>NUCLEOTIDE SEQUENCE</scope>
    <source>
        <strain evidence="1">KUC20120723A-06</strain>
    </source>
</reference>
<evidence type="ECO:0000313" key="2">
    <source>
        <dbReference type="Proteomes" id="UP000790709"/>
    </source>
</evidence>
<comment type="caution">
    <text evidence="1">The sequence shown here is derived from an EMBL/GenBank/DDBJ whole genome shotgun (WGS) entry which is preliminary data.</text>
</comment>
<sequence>MHKKFCKRFNRYYASPDFDRLEAHEKVDALLLTHLAAEISGTGFSPSRASEVSTFLSLLPGPATGARRPPTCPLSTKEGPLEDLDALYARCGNNNFAIHSHLNTIAHGIFPLASRLFNHSCLPNAAAKFIILPSRPARMDVVALRDIAMGEEICITYVDPALLQSRQQIYQLTYGFTCSCLSCTLMEGISRVPPLPASEDALKSLNTALRLFVSPSFDRDVSEARLPARPLSDIPSHLVPVFQESYLTKLSGTFSSTSHDGPYDIALDVGLTVLAIYSLIYPPNYPQIGMHLLEMAKTAWNAIIIAEQNEDLAGTAEMDLEKRARAYLRLSSDVLNVLGPEGDPGGPLEEIQVLRNLLDGN</sequence>
<organism evidence="1 2">
    <name type="scientific">Leucogyrophana mollusca</name>
    <dbReference type="NCBI Taxonomy" id="85980"/>
    <lineage>
        <taxon>Eukaryota</taxon>
        <taxon>Fungi</taxon>
        <taxon>Dikarya</taxon>
        <taxon>Basidiomycota</taxon>
        <taxon>Agaricomycotina</taxon>
        <taxon>Agaricomycetes</taxon>
        <taxon>Agaricomycetidae</taxon>
        <taxon>Boletales</taxon>
        <taxon>Boletales incertae sedis</taxon>
        <taxon>Leucogyrophana</taxon>
    </lineage>
</organism>
<proteinExistence type="predicted"/>
<name>A0ACB8BK75_9AGAM</name>
<dbReference type="Proteomes" id="UP000790709">
    <property type="component" value="Unassembled WGS sequence"/>
</dbReference>
<protein>
    <submittedName>
        <fullName evidence="1">Uncharacterized protein</fullName>
    </submittedName>
</protein>
<keyword evidence="2" id="KW-1185">Reference proteome</keyword>
<accession>A0ACB8BK75</accession>